<dbReference type="InterPro" id="IPR001296">
    <property type="entry name" value="Glyco_trans_1"/>
</dbReference>
<feature type="domain" description="Glycosyl transferase family 1" evidence="1">
    <location>
        <begin position="181"/>
        <end position="348"/>
    </location>
</feature>
<dbReference type="InterPro" id="IPR028098">
    <property type="entry name" value="Glyco_trans_4-like_N"/>
</dbReference>
<dbReference type="Pfam" id="PF00534">
    <property type="entry name" value="Glycos_transf_1"/>
    <property type="match status" value="1"/>
</dbReference>
<dbReference type="Proteomes" id="UP000707206">
    <property type="component" value="Unassembled WGS sequence"/>
</dbReference>
<dbReference type="Gene3D" id="3.40.50.2000">
    <property type="entry name" value="Glycogen Phosphorylase B"/>
    <property type="match status" value="2"/>
</dbReference>
<reference evidence="3" key="2">
    <citation type="submission" date="2020-03" db="EMBL/GenBank/DDBJ databases">
        <title>Flavobacteriaceae bacterium strain TP-CH-4, a member of the family Flavobacteriaceae isolated from a deep-sea seamount.</title>
        <authorList>
            <person name="Zhang D.-C."/>
        </authorList>
    </citation>
    <scope>NUCLEOTIDE SEQUENCE</scope>
    <source>
        <strain evidence="3">TP-CH-4</strain>
    </source>
</reference>
<dbReference type="SUPFAM" id="SSF53756">
    <property type="entry name" value="UDP-Glycosyltransferase/glycogen phosphorylase"/>
    <property type="match status" value="1"/>
</dbReference>
<accession>A0A967E8A2</accession>
<evidence type="ECO:0000259" key="2">
    <source>
        <dbReference type="Pfam" id="PF13439"/>
    </source>
</evidence>
<evidence type="ECO:0000313" key="4">
    <source>
        <dbReference type="Proteomes" id="UP000707206"/>
    </source>
</evidence>
<sequence length="373" mass="42515">MKVAFLLSRIEQSGVTTHTLDLAKGLVDMGHEVCLITGGKVPNATSRVDDFYKEFEDLGILIKEFKTPIGTILQRVYHSLTSVLKIITEIKEYDPDVIHCQSPYMTFLPWLMRTKFTTTLHILYLKRNFKFKNPTHLIAISKESYEFSKKTFGIKDKDITLIHHGVSERFSIPISREENQSLKERLGIEEHKLIIGFAGSISLRKGSDLLVAALKGLSDRTKNKIHFVFLGGVAGSDEHTWLQGMITEAEVGNLITYVPFEDPKPFYDIFDIFVLPSRMESFPLVTIEAMMSECCPIRSNTEGAYEQIDHGVNGLLFENENVQEFIEALEKLANDPALRKQLAENAKKKALSRFTIPEMTRKTLEVYEKIRIH</sequence>
<dbReference type="EMBL" id="VIKU02000006">
    <property type="protein sequence ID" value="NHF61069.1"/>
    <property type="molecule type" value="Genomic_DNA"/>
</dbReference>
<dbReference type="GO" id="GO:0016757">
    <property type="term" value="F:glycosyltransferase activity"/>
    <property type="evidence" value="ECO:0007669"/>
    <property type="project" value="InterPro"/>
</dbReference>
<name>A0A967E8A2_9FLAO</name>
<feature type="domain" description="Glycosyltransferase subfamily 4-like N-terminal" evidence="2">
    <location>
        <begin position="13"/>
        <end position="167"/>
    </location>
</feature>
<reference evidence="3" key="1">
    <citation type="submission" date="2019-07" db="EMBL/GenBank/DDBJ databases">
        <authorList>
            <person name="De-Chao Zhang Q."/>
        </authorList>
    </citation>
    <scope>NUCLEOTIDE SEQUENCE</scope>
    <source>
        <strain evidence="3">TP-CH-4</strain>
    </source>
</reference>
<keyword evidence="4" id="KW-1185">Reference proteome</keyword>
<evidence type="ECO:0000259" key="1">
    <source>
        <dbReference type="Pfam" id="PF00534"/>
    </source>
</evidence>
<dbReference type="CDD" id="cd03801">
    <property type="entry name" value="GT4_PimA-like"/>
    <property type="match status" value="1"/>
</dbReference>
<dbReference type="PANTHER" id="PTHR12526:SF630">
    <property type="entry name" value="GLYCOSYLTRANSFERASE"/>
    <property type="match status" value="1"/>
</dbReference>
<evidence type="ECO:0000313" key="3">
    <source>
        <dbReference type="EMBL" id="NHF61069.1"/>
    </source>
</evidence>
<gene>
    <name evidence="3" type="ORF">FK220_017085</name>
</gene>
<proteinExistence type="predicted"/>
<dbReference type="AlphaFoldDB" id="A0A967E8A2"/>
<dbReference type="PANTHER" id="PTHR12526">
    <property type="entry name" value="GLYCOSYLTRANSFERASE"/>
    <property type="match status" value="1"/>
</dbReference>
<protein>
    <submittedName>
        <fullName evidence="3">Glycosyltransferase family 4 protein</fullName>
    </submittedName>
</protein>
<organism evidence="3 4">
    <name type="scientific">Pelagihabitans pacificus</name>
    <dbReference type="NCBI Taxonomy" id="2696054"/>
    <lineage>
        <taxon>Bacteria</taxon>
        <taxon>Pseudomonadati</taxon>
        <taxon>Bacteroidota</taxon>
        <taxon>Flavobacteriia</taxon>
        <taxon>Flavobacteriales</taxon>
        <taxon>Flavobacteriaceae</taxon>
        <taxon>Pelagihabitans</taxon>
    </lineage>
</organism>
<dbReference type="RefSeq" id="WP_152575573.1">
    <property type="nucleotide sequence ID" value="NZ_VIKU02000006.1"/>
</dbReference>
<dbReference type="Pfam" id="PF13439">
    <property type="entry name" value="Glyco_transf_4"/>
    <property type="match status" value="1"/>
</dbReference>
<comment type="caution">
    <text evidence="3">The sequence shown here is derived from an EMBL/GenBank/DDBJ whole genome shotgun (WGS) entry which is preliminary data.</text>
</comment>